<dbReference type="EC" id="5.2.1.8" evidence="5"/>
<dbReference type="GO" id="GO:0003755">
    <property type="term" value="F:peptidyl-prolyl cis-trans isomerase activity"/>
    <property type="evidence" value="ECO:0007669"/>
    <property type="project" value="UniProtKB-UniRule"/>
</dbReference>
<keyword evidence="4 5" id="KW-0413">Isomerase</keyword>
<evidence type="ECO:0000259" key="6">
    <source>
        <dbReference type="PROSITE" id="PS50072"/>
    </source>
</evidence>
<evidence type="ECO:0000313" key="7">
    <source>
        <dbReference type="EMBL" id="TDP84739.1"/>
    </source>
</evidence>
<dbReference type="CDD" id="cd01920">
    <property type="entry name" value="cyclophilin_EcCYP_like"/>
    <property type="match status" value="1"/>
</dbReference>
<evidence type="ECO:0000256" key="5">
    <source>
        <dbReference type="RuleBase" id="RU363019"/>
    </source>
</evidence>
<keyword evidence="3 5" id="KW-0697">Rotamase</keyword>
<evidence type="ECO:0000313" key="8">
    <source>
        <dbReference type="Proteomes" id="UP000294593"/>
    </source>
</evidence>
<dbReference type="InterPro" id="IPR029000">
    <property type="entry name" value="Cyclophilin-like_dom_sf"/>
</dbReference>
<sequence>MMIRKLMVAAATAAVALSASIAQAQNVRLSTSQGDIVVQLDAAKAPKTVDNFLQYVKSGHYSGTIFHRVIDGFMVQGGGMTPDMREKPTRPAIPLESRNGLTNVRGTIAMARTSVPDSATAQFFVNLKDNAFLDAARSPDGNGYAVFGKVVEGMDVVDKIRKVQTGSKGMHQDVPVEPVIIKQATIEK</sequence>
<dbReference type="InterPro" id="IPR024936">
    <property type="entry name" value="Cyclophilin-type_PPIase"/>
</dbReference>
<protein>
    <recommendedName>
        <fullName evidence="5">Peptidyl-prolyl cis-trans isomerase</fullName>
        <shortName evidence="5">PPIase</shortName>
        <ecNumber evidence="5">5.2.1.8</ecNumber>
    </recommendedName>
</protein>
<evidence type="ECO:0000256" key="3">
    <source>
        <dbReference type="ARBA" id="ARBA00023110"/>
    </source>
</evidence>
<feature type="chain" id="PRO_5020829963" description="Peptidyl-prolyl cis-trans isomerase" evidence="5">
    <location>
        <begin position="25"/>
        <end position="188"/>
    </location>
</feature>
<gene>
    <name evidence="7" type="ORF">EV672_103311</name>
</gene>
<feature type="signal peptide" evidence="5">
    <location>
        <begin position="1"/>
        <end position="24"/>
    </location>
</feature>
<dbReference type="InterPro" id="IPR002130">
    <property type="entry name" value="Cyclophilin-type_PPIase_dom"/>
</dbReference>
<dbReference type="GO" id="GO:0006457">
    <property type="term" value="P:protein folding"/>
    <property type="evidence" value="ECO:0007669"/>
    <property type="project" value="InterPro"/>
</dbReference>
<dbReference type="InterPro" id="IPR044665">
    <property type="entry name" value="E_coli_cyclophilin_A-like"/>
</dbReference>
<comment type="similarity">
    <text evidence="2 5">Belongs to the cyclophilin-type PPIase family.</text>
</comment>
<dbReference type="EMBL" id="SNXW01000003">
    <property type="protein sequence ID" value="TDP84739.1"/>
    <property type="molecule type" value="Genomic_DNA"/>
</dbReference>
<evidence type="ECO:0000256" key="2">
    <source>
        <dbReference type="ARBA" id="ARBA00007365"/>
    </source>
</evidence>
<keyword evidence="8" id="KW-1185">Reference proteome</keyword>
<reference evidence="7 8" key="1">
    <citation type="submission" date="2019-03" db="EMBL/GenBank/DDBJ databases">
        <title>Genomic Encyclopedia of Type Strains, Phase IV (KMG-IV): sequencing the most valuable type-strain genomes for metagenomic binning, comparative biology and taxonomic classification.</title>
        <authorList>
            <person name="Goeker M."/>
        </authorList>
    </citation>
    <scope>NUCLEOTIDE SEQUENCE [LARGE SCALE GENOMIC DNA]</scope>
    <source>
        <strain evidence="7 8">DSM 11901</strain>
    </source>
</reference>
<keyword evidence="5" id="KW-0732">Signal</keyword>
<dbReference type="Pfam" id="PF00160">
    <property type="entry name" value="Pro_isomerase"/>
    <property type="match status" value="1"/>
</dbReference>
<comment type="catalytic activity">
    <reaction evidence="5">
        <text>[protein]-peptidylproline (omega=180) = [protein]-peptidylproline (omega=0)</text>
        <dbReference type="Rhea" id="RHEA:16237"/>
        <dbReference type="Rhea" id="RHEA-COMP:10747"/>
        <dbReference type="Rhea" id="RHEA-COMP:10748"/>
        <dbReference type="ChEBI" id="CHEBI:83833"/>
        <dbReference type="ChEBI" id="CHEBI:83834"/>
        <dbReference type="EC" id="5.2.1.8"/>
    </reaction>
</comment>
<dbReference type="PROSITE" id="PS50072">
    <property type="entry name" value="CSA_PPIASE_2"/>
    <property type="match status" value="1"/>
</dbReference>
<name>A0A4R6REQ2_9BURK</name>
<dbReference type="PIRSF" id="PIRSF001467">
    <property type="entry name" value="Peptidylpro_ismrse"/>
    <property type="match status" value="1"/>
</dbReference>
<feature type="domain" description="PPIase cyclophilin-type" evidence="6">
    <location>
        <begin position="34"/>
        <end position="186"/>
    </location>
</feature>
<dbReference type="InterPro" id="IPR020892">
    <property type="entry name" value="Cyclophilin-type_PPIase_CS"/>
</dbReference>
<dbReference type="PROSITE" id="PS00170">
    <property type="entry name" value="CSA_PPIASE_1"/>
    <property type="match status" value="1"/>
</dbReference>
<organism evidence="7 8">
    <name type="scientific">Aquabacterium commune</name>
    <dbReference type="NCBI Taxonomy" id="70586"/>
    <lineage>
        <taxon>Bacteria</taxon>
        <taxon>Pseudomonadati</taxon>
        <taxon>Pseudomonadota</taxon>
        <taxon>Betaproteobacteria</taxon>
        <taxon>Burkholderiales</taxon>
        <taxon>Aquabacterium</taxon>
    </lineage>
</organism>
<comment type="function">
    <text evidence="1 5">PPIases accelerate the folding of proteins. It catalyzes the cis-trans isomerization of proline imidic peptide bonds in oligopeptides.</text>
</comment>
<dbReference type="Gene3D" id="2.40.100.10">
    <property type="entry name" value="Cyclophilin-like"/>
    <property type="match status" value="1"/>
</dbReference>
<evidence type="ECO:0000256" key="1">
    <source>
        <dbReference type="ARBA" id="ARBA00002388"/>
    </source>
</evidence>
<comment type="caution">
    <text evidence="7">The sequence shown here is derived from an EMBL/GenBank/DDBJ whole genome shotgun (WGS) entry which is preliminary data.</text>
</comment>
<dbReference type="AlphaFoldDB" id="A0A4R6REQ2"/>
<accession>A0A4R6REQ2</accession>
<dbReference type="SUPFAM" id="SSF50891">
    <property type="entry name" value="Cyclophilin-like"/>
    <property type="match status" value="1"/>
</dbReference>
<dbReference type="Proteomes" id="UP000294593">
    <property type="component" value="Unassembled WGS sequence"/>
</dbReference>
<dbReference type="PRINTS" id="PR00153">
    <property type="entry name" value="CSAPPISMRASE"/>
</dbReference>
<dbReference type="PANTHER" id="PTHR43246">
    <property type="entry name" value="PEPTIDYL-PROLYL CIS-TRANS ISOMERASE CYP38, CHLOROPLASTIC"/>
    <property type="match status" value="1"/>
</dbReference>
<proteinExistence type="inferred from homology"/>
<evidence type="ECO:0000256" key="4">
    <source>
        <dbReference type="ARBA" id="ARBA00023235"/>
    </source>
</evidence>